<dbReference type="RefSeq" id="XP_027616948.1">
    <property type="nucleotide sequence ID" value="XM_027761147.1"/>
</dbReference>
<dbReference type="InterPro" id="IPR021331">
    <property type="entry name" value="Hva1_TUDOR"/>
</dbReference>
<accession>A0A401GUY4</accession>
<dbReference type="GeneID" id="38782952"/>
<sequence>MGAQSNTDAAEAGSADKSAGHEVADVLEEGQDVSWTWGGGTATGKVAAVVEEGSARVTSDKGNTAIRHAREGDPAVEITRDGNDVVKLAHELNEVEDAAEMPSRRVCKLARVICYEIDGTKLTAMKRYTEVCTISIPGLPSSSCINRLCEANRQRQGPVLKLKDE</sequence>
<dbReference type="InParanoid" id="A0A401GUY4"/>
<organism evidence="2 3">
    <name type="scientific">Sparassis crispa</name>
    <dbReference type="NCBI Taxonomy" id="139825"/>
    <lineage>
        <taxon>Eukaryota</taxon>
        <taxon>Fungi</taxon>
        <taxon>Dikarya</taxon>
        <taxon>Basidiomycota</taxon>
        <taxon>Agaricomycotina</taxon>
        <taxon>Agaricomycetes</taxon>
        <taxon>Polyporales</taxon>
        <taxon>Sparassidaceae</taxon>
        <taxon>Sparassis</taxon>
    </lineage>
</organism>
<dbReference type="Proteomes" id="UP000287166">
    <property type="component" value="Unassembled WGS sequence"/>
</dbReference>
<dbReference type="AlphaFoldDB" id="A0A401GUY4"/>
<keyword evidence="3" id="KW-1185">Reference proteome</keyword>
<dbReference type="OrthoDB" id="2131339at2759"/>
<evidence type="ECO:0000259" key="1">
    <source>
        <dbReference type="Pfam" id="PF11160"/>
    </source>
</evidence>
<feature type="domain" description="Hypervirulence associated protein TUDOR" evidence="1">
    <location>
        <begin position="30"/>
        <end position="92"/>
    </location>
</feature>
<evidence type="ECO:0000313" key="2">
    <source>
        <dbReference type="EMBL" id="GBE86035.1"/>
    </source>
</evidence>
<dbReference type="Pfam" id="PF11160">
    <property type="entry name" value="Hva1_TUDOR"/>
    <property type="match status" value="1"/>
</dbReference>
<protein>
    <recommendedName>
        <fullName evidence="1">Hypervirulence associated protein TUDOR domain-containing protein</fullName>
    </recommendedName>
</protein>
<gene>
    <name evidence="2" type="ORF">SCP_0805590</name>
</gene>
<name>A0A401GUY4_9APHY</name>
<reference evidence="2 3" key="1">
    <citation type="journal article" date="2018" name="Sci. Rep.">
        <title>Genome sequence of the cauliflower mushroom Sparassis crispa (Hanabiratake) and its association with beneficial usage.</title>
        <authorList>
            <person name="Kiyama R."/>
            <person name="Furutani Y."/>
            <person name="Kawaguchi K."/>
            <person name="Nakanishi T."/>
        </authorList>
    </citation>
    <scope>NUCLEOTIDE SEQUENCE [LARGE SCALE GENOMIC DNA]</scope>
</reference>
<evidence type="ECO:0000313" key="3">
    <source>
        <dbReference type="Proteomes" id="UP000287166"/>
    </source>
</evidence>
<comment type="caution">
    <text evidence="2">The sequence shown here is derived from an EMBL/GenBank/DDBJ whole genome shotgun (WGS) entry which is preliminary data.</text>
</comment>
<proteinExistence type="predicted"/>
<dbReference type="STRING" id="139825.A0A401GUY4"/>
<dbReference type="EMBL" id="BFAD01000008">
    <property type="protein sequence ID" value="GBE86035.1"/>
    <property type="molecule type" value="Genomic_DNA"/>
</dbReference>